<name>A0A6C2UM95_9BACT</name>
<accession>A0A6C2UM95</accession>
<dbReference type="AlphaFoldDB" id="A0A6C2UM95"/>
<gene>
    <name evidence="2" type="ORF">SCARR_03189</name>
</gene>
<evidence type="ECO:0000313" key="3">
    <source>
        <dbReference type="Proteomes" id="UP000346198"/>
    </source>
</evidence>
<protein>
    <submittedName>
        <fullName evidence="2">Uncharacterized protein</fullName>
    </submittedName>
</protein>
<keyword evidence="1" id="KW-0732">Signal</keyword>
<reference evidence="2 3" key="1">
    <citation type="submission" date="2019-04" db="EMBL/GenBank/DDBJ databases">
        <authorList>
            <person name="Van Vliet M D."/>
        </authorList>
    </citation>
    <scope>NUCLEOTIDE SEQUENCE [LARGE SCALE GENOMIC DNA]</scope>
    <source>
        <strain evidence="2 3">F21</strain>
    </source>
</reference>
<feature type="signal peptide" evidence="1">
    <location>
        <begin position="1"/>
        <end position="21"/>
    </location>
</feature>
<proteinExistence type="predicted"/>
<dbReference type="RefSeq" id="WP_136062603.1">
    <property type="nucleotide sequence ID" value="NZ_CAAHFH010000002.1"/>
</dbReference>
<evidence type="ECO:0000313" key="2">
    <source>
        <dbReference type="EMBL" id="VGO21119.1"/>
    </source>
</evidence>
<keyword evidence="3" id="KW-1185">Reference proteome</keyword>
<sequence length="271" mass="30292">MKTKLQLIVIGVAMLAGTTNAQQVQIDSLDSNGELTWTAPSGSVCSVEWTDDLVPSADWRQDWGELKNISCTNDTQTAQVPMFFRVTCWTNGLFWNVETGNRATLSATNAFGQCWTQNVEVVGTLEVPALPYNSYLLSKTENIYDELNPPVDISGNSLVRYRRSTDTAVLEVADFEREYIIYTNAPIGTTWAYEDYNGNTWSATIETNETISVPAGTFSCQRYRKTLVGSMHPKPWIDIWFEPKGGVRKVHFYLLSNPAAAPSVYELLSTE</sequence>
<dbReference type="Proteomes" id="UP000346198">
    <property type="component" value="Unassembled WGS sequence"/>
</dbReference>
<organism evidence="2 3">
    <name type="scientific">Pontiella sulfatireligans</name>
    <dbReference type="NCBI Taxonomy" id="2750658"/>
    <lineage>
        <taxon>Bacteria</taxon>
        <taxon>Pseudomonadati</taxon>
        <taxon>Kiritimatiellota</taxon>
        <taxon>Kiritimatiellia</taxon>
        <taxon>Kiritimatiellales</taxon>
        <taxon>Pontiellaceae</taxon>
        <taxon>Pontiella</taxon>
    </lineage>
</organism>
<dbReference type="EMBL" id="CAAHFH010000002">
    <property type="protein sequence ID" value="VGO21119.1"/>
    <property type="molecule type" value="Genomic_DNA"/>
</dbReference>
<evidence type="ECO:0000256" key="1">
    <source>
        <dbReference type="SAM" id="SignalP"/>
    </source>
</evidence>
<feature type="chain" id="PRO_5025557649" evidence="1">
    <location>
        <begin position="22"/>
        <end position="271"/>
    </location>
</feature>